<comment type="catalytic activity">
    <reaction evidence="9">
        <text>ubiquinone-10 + hydrogen sulfide + sulfite + 2 H(+) = ubiquinol-10 + thiosulfate</text>
        <dbReference type="Rhea" id="RHEA:38359"/>
        <dbReference type="ChEBI" id="CHEBI:15378"/>
        <dbReference type="ChEBI" id="CHEBI:17359"/>
        <dbReference type="ChEBI" id="CHEBI:29919"/>
        <dbReference type="ChEBI" id="CHEBI:33542"/>
        <dbReference type="ChEBI" id="CHEBI:46245"/>
        <dbReference type="ChEBI" id="CHEBI:64183"/>
    </reaction>
    <physiologicalReaction direction="left-to-right" evidence="9">
        <dbReference type="Rhea" id="RHEA:38360"/>
    </physiologicalReaction>
</comment>
<dbReference type="GO" id="GO:0106436">
    <property type="term" value="F:glutathione-dependent sulfide quinone oxidoreductase activity"/>
    <property type="evidence" value="ECO:0007669"/>
    <property type="project" value="UniProtKB-EC"/>
</dbReference>
<dbReference type="OrthoDB" id="5376590at2759"/>
<dbReference type="SUPFAM" id="SSF51905">
    <property type="entry name" value="FAD/NAD(P)-binding domain"/>
    <property type="match status" value="2"/>
</dbReference>
<dbReference type="WBParaSite" id="GPUH_0001289701-mRNA-1">
    <property type="protein sequence ID" value="GPUH_0001289701-mRNA-1"/>
    <property type="gene ID" value="GPUH_0001289701"/>
</dbReference>
<evidence type="ECO:0000256" key="16">
    <source>
        <dbReference type="ARBA" id="ARBA00082958"/>
    </source>
</evidence>
<dbReference type="GO" id="GO:0005739">
    <property type="term" value="C:mitochondrion"/>
    <property type="evidence" value="ECO:0007669"/>
    <property type="project" value="UniProtKB-SubCell"/>
</dbReference>
<evidence type="ECO:0000313" key="17">
    <source>
        <dbReference type="EMBL" id="VDN21211.1"/>
    </source>
</evidence>
<evidence type="ECO:0000256" key="12">
    <source>
        <dbReference type="ARBA" id="ARBA00059167"/>
    </source>
</evidence>
<keyword evidence="3" id="KW-0285">Flavoprotein</keyword>
<evidence type="ECO:0000256" key="9">
    <source>
        <dbReference type="ARBA" id="ARBA00051038"/>
    </source>
</evidence>
<evidence type="ECO:0000256" key="11">
    <source>
        <dbReference type="ARBA" id="ARBA00052986"/>
    </source>
</evidence>
<evidence type="ECO:0000256" key="7">
    <source>
        <dbReference type="ARBA" id="ARBA00023002"/>
    </source>
</evidence>
<protein>
    <recommendedName>
        <fullName evidence="15">Sulfide:quinone oxidoreductase, mitochondrial</fullName>
        <ecNumber evidence="14">1.8.5.8</ecNumber>
    </recommendedName>
    <alternativeName>
        <fullName evidence="16">Sulfide quinone oxidoreductase</fullName>
    </alternativeName>
</protein>
<evidence type="ECO:0000256" key="2">
    <source>
        <dbReference type="ARBA" id="ARBA00004173"/>
    </source>
</evidence>
<dbReference type="GO" id="GO:0048038">
    <property type="term" value="F:quinone binding"/>
    <property type="evidence" value="ECO:0007669"/>
    <property type="project" value="UniProtKB-KW"/>
</dbReference>
<evidence type="ECO:0000256" key="5">
    <source>
        <dbReference type="ARBA" id="ARBA00022827"/>
    </source>
</evidence>
<comment type="similarity">
    <text evidence="13">Belongs to the SQRD family.</text>
</comment>
<dbReference type="PANTHER" id="PTHR10632">
    <property type="entry name" value="SULFIDE:QUINONE OXIDOREDUCTASE"/>
    <property type="match status" value="1"/>
</dbReference>
<name>A0A183DVZ2_9BILA</name>
<proteinExistence type="inferred from homology"/>
<dbReference type="GO" id="GO:0071949">
    <property type="term" value="F:FAD binding"/>
    <property type="evidence" value="ECO:0007669"/>
    <property type="project" value="TreeGrafter"/>
</dbReference>
<sequence>MGGGAGGCGLSHRLARYVKQGQMAVIEPSDYHFFQGGYTLVASGLKEMSTCIRPSGPLFNKKAIWLRNSVAELHPKQNSIVLNDGREVTYEFLIVAAGLQLRYELIEGLPEAFKCDRVNSVYTAELTMKMNRELNSFRGGTAIYTFPNTPIKCAGAPQKICYLSDDFFRKSGVRDRTRMMYNTSLGRIFGVEKYAKGLMKVIQDRNIELNTRHNLIKVDPLTQTASFELLDDTAKPTGKTVDFHYDLIHVAPPCSPVEPLRKCKDLTDEKGWLDVDPDLLVSKRFENVFGIGDCLNTPNAKTAAAYDGYASCPLLVSMNRVILAEFNSAGPLETLPIDQGKPLYVGYLVKRYLLPWLYWGFLVKGWWLGPARIRQFFHPIDTLKSLFVVPVKKSL</sequence>
<dbReference type="Gene3D" id="3.50.50.60">
    <property type="entry name" value="FAD/NAD(P)-binding domain"/>
    <property type="match status" value="2"/>
</dbReference>
<comment type="catalytic activity">
    <reaction evidence="10">
        <text>ubiquinone-10 + hydrogen sulfide + glutathione + H(+) = S-sulfanylglutathione + ubiquinol-10</text>
        <dbReference type="Rhea" id="RHEA:62608"/>
        <dbReference type="ChEBI" id="CHEBI:15378"/>
        <dbReference type="ChEBI" id="CHEBI:29919"/>
        <dbReference type="ChEBI" id="CHEBI:46245"/>
        <dbReference type="ChEBI" id="CHEBI:57925"/>
        <dbReference type="ChEBI" id="CHEBI:58905"/>
        <dbReference type="ChEBI" id="CHEBI:64183"/>
    </reaction>
    <physiologicalReaction direction="left-to-right" evidence="10">
        <dbReference type="Rhea" id="RHEA:62609"/>
    </physiologicalReaction>
</comment>
<comment type="catalytic activity">
    <reaction evidence="11">
        <text>a quinone + hydrogen sulfide + glutathione + H(+) = S-sulfanylglutathione + a quinol</text>
        <dbReference type="Rhea" id="RHEA:55156"/>
        <dbReference type="ChEBI" id="CHEBI:15378"/>
        <dbReference type="ChEBI" id="CHEBI:24646"/>
        <dbReference type="ChEBI" id="CHEBI:29919"/>
        <dbReference type="ChEBI" id="CHEBI:57925"/>
        <dbReference type="ChEBI" id="CHEBI:58905"/>
        <dbReference type="ChEBI" id="CHEBI:132124"/>
        <dbReference type="EC" id="1.8.5.8"/>
    </reaction>
    <physiologicalReaction direction="left-to-right" evidence="11">
        <dbReference type="Rhea" id="RHEA:55157"/>
    </physiologicalReaction>
</comment>
<dbReference type="PANTHER" id="PTHR10632:SF2">
    <property type="entry name" value="SULFIDE:QUINONE OXIDOREDUCTASE, MITOCHONDRIAL"/>
    <property type="match status" value="1"/>
</dbReference>
<dbReference type="Proteomes" id="UP000271098">
    <property type="component" value="Unassembled WGS sequence"/>
</dbReference>
<organism evidence="19">
    <name type="scientific">Gongylonema pulchrum</name>
    <dbReference type="NCBI Taxonomy" id="637853"/>
    <lineage>
        <taxon>Eukaryota</taxon>
        <taxon>Metazoa</taxon>
        <taxon>Ecdysozoa</taxon>
        <taxon>Nematoda</taxon>
        <taxon>Chromadorea</taxon>
        <taxon>Rhabditida</taxon>
        <taxon>Spirurina</taxon>
        <taxon>Spiruromorpha</taxon>
        <taxon>Spiruroidea</taxon>
        <taxon>Gongylonematidae</taxon>
        <taxon>Gongylonema</taxon>
    </lineage>
</organism>
<evidence type="ECO:0000256" key="4">
    <source>
        <dbReference type="ARBA" id="ARBA00022719"/>
    </source>
</evidence>
<dbReference type="AlphaFoldDB" id="A0A183DVZ2"/>
<keyword evidence="5" id="KW-0274">FAD</keyword>
<evidence type="ECO:0000313" key="18">
    <source>
        <dbReference type="Proteomes" id="UP000271098"/>
    </source>
</evidence>
<keyword evidence="18" id="KW-1185">Reference proteome</keyword>
<dbReference type="GO" id="GO:0070224">
    <property type="term" value="F:sulfide:quinone oxidoreductase activity"/>
    <property type="evidence" value="ECO:0007669"/>
    <property type="project" value="TreeGrafter"/>
</dbReference>
<keyword evidence="4" id="KW-0874">Quinone</keyword>
<reference evidence="17 18" key="2">
    <citation type="submission" date="2018-11" db="EMBL/GenBank/DDBJ databases">
        <authorList>
            <consortium name="Pathogen Informatics"/>
        </authorList>
    </citation>
    <scope>NUCLEOTIDE SEQUENCE [LARGE SCALE GENOMIC DNA]</scope>
</reference>
<reference evidence="19" key="1">
    <citation type="submission" date="2016-06" db="UniProtKB">
        <authorList>
            <consortium name="WormBaseParasite"/>
        </authorList>
    </citation>
    <scope>IDENTIFICATION</scope>
</reference>
<dbReference type="EMBL" id="UYRT01079690">
    <property type="protein sequence ID" value="VDN21211.1"/>
    <property type="molecule type" value="Genomic_DNA"/>
</dbReference>
<comment type="function">
    <text evidence="12">Catalyzes the oxidation of hydrogen sulfide with the help of a quinone, such as ubiquinone-10, giving rise to thiosulfate and ultimately to sulfane (molecular sulfur) atoms. Requires an additional electron acceptor; can use sulfite, sulfide or cyanide (in vitro). It is believed the in vivo electron acceptor is glutathione.</text>
</comment>
<evidence type="ECO:0000313" key="19">
    <source>
        <dbReference type="WBParaSite" id="GPUH_0001289701-mRNA-1"/>
    </source>
</evidence>
<evidence type="ECO:0000256" key="3">
    <source>
        <dbReference type="ARBA" id="ARBA00022630"/>
    </source>
</evidence>
<keyword evidence="8" id="KW-0496">Mitochondrion</keyword>
<accession>A0A183DVZ2</accession>
<gene>
    <name evidence="17" type="ORF">GPUH_LOCUS12883</name>
</gene>
<comment type="cofactor">
    <cofactor evidence="1">
        <name>FAD</name>
        <dbReference type="ChEBI" id="CHEBI:57692"/>
    </cofactor>
</comment>
<evidence type="ECO:0000256" key="10">
    <source>
        <dbReference type="ARBA" id="ARBA00052810"/>
    </source>
</evidence>
<evidence type="ECO:0000256" key="13">
    <source>
        <dbReference type="ARBA" id="ARBA00060891"/>
    </source>
</evidence>
<evidence type="ECO:0000256" key="1">
    <source>
        <dbReference type="ARBA" id="ARBA00001974"/>
    </source>
</evidence>
<dbReference type="GO" id="GO:0070221">
    <property type="term" value="P:sulfide oxidation, using sulfide:quinone oxidoreductase"/>
    <property type="evidence" value="ECO:0007669"/>
    <property type="project" value="TreeGrafter"/>
</dbReference>
<dbReference type="EC" id="1.8.5.8" evidence="14"/>
<evidence type="ECO:0000256" key="14">
    <source>
        <dbReference type="ARBA" id="ARBA00066447"/>
    </source>
</evidence>
<comment type="subcellular location">
    <subcellularLocation>
        <location evidence="2">Mitochondrion</location>
    </subcellularLocation>
</comment>
<dbReference type="InterPro" id="IPR036188">
    <property type="entry name" value="FAD/NAD-bd_sf"/>
</dbReference>
<evidence type="ECO:0000256" key="8">
    <source>
        <dbReference type="ARBA" id="ARBA00023128"/>
    </source>
</evidence>
<evidence type="ECO:0000256" key="6">
    <source>
        <dbReference type="ARBA" id="ARBA00022946"/>
    </source>
</evidence>
<dbReference type="InterPro" id="IPR015904">
    <property type="entry name" value="Sulphide_quinone_reductase"/>
</dbReference>
<evidence type="ECO:0000256" key="15">
    <source>
        <dbReference type="ARBA" id="ARBA00070160"/>
    </source>
</evidence>
<keyword evidence="6" id="KW-0809">Transit peptide</keyword>
<keyword evidence="7" id="KW-0560">Oxidoreductase</keyword>
<dbReference type="FunFam" id="3.50.50.60:FF:000034">
    <property type="entry name" value="sulfide:quinone oxidoreductase, mitochondrial"/>
    <property type="match status" value="1"/>
</dbReference>